<keyword evidence="1" id="KW-0472">Membrane</keyword>
<dbReference type="KEGG" id="mmas:MYMAC_002461"/>
<evidence type="ECO:0000256" key="1">
    <source>
        <dbReference type="SAM" id="Phobius"/>
    </source>
</evidence>
<dbReference type="Pfam" id="PF04612">
    <property type="entry name" value="T2SSM"/>
    <property type="match status" value="1"/>
</dbReference>
<protein>
    <recommendedName>
        <fullName evidence="4">General secretion pathway protein M</fullName>
    </recommendedName>
</protein>
<dbReference type="GO" id="GO:0015627">
    <property type="term" value="C:type II protein secretion system complex"/>
    <property type="evidence" value="ECO:0007669"/>
    <property type="project" value="InterPro"/>
</dbReference>
<dbReference type="OrthoDB" id="5381383at2"/>
<accession>A0A250JUR2</accession>
<keyword evidence="3" id="KW-1185">Reference proteome</keyword>
<dbReference type="AlphaFoldDB" id="A0A250JUR2"/>
<feature type="transmembrane region" description="Helical" evidence="1">
    <location>
        <begin position="26"/>
        <end position="46"/>
    </location>
</feature>
<dbReference type="InterPro" id="IPR007690">
    <property type="entry name" value="T2SS_GspM"/>
</dbReference>
<evidence type="ECO:0000313" key="2">
    <source>
        <dbReference type="EMBL" id="ATB46856.1"/>
    </source>
</evidence>
<dbReference type="GO" id="GO:0015628">
    <property type="term" value="P:protein secretion by the type II secretion system"/>
    <property type="evidence" value="ECO:0007669"/>
    <property type="project" value="InterPro"/>
</dbReference>
<proteinExistence type="predicted"/>
<dbReference type="InterPro" id="IPR014717">
    <property type="entry name" value="Transl_elong_EF1B/ribsomal_bS6"/>
</dbReference>
<dbReference type="EMBL" id="CP022203">
    <property type="protein sequence ID" value="ATB46856.1"/>
    <property type="molecule type" value="Genomic_DNA"/>
</dbReference>
<keyword evidence="1" id="KW-0812">Transmembrane</keyword>
<dbReference type="Proteomes" id="UP000217343">
    <property type="component" value="Chromosome"/>
</dbReference>
<reference evidence="2 3" key="1">
    <citation type="submission" date="2017-06" db="EMBL/GenBank/DDBJ databases">
        <title>Sequencing and comparative analysis of myxobacterial genomes.</title>
        <authorList>
            <person name="Rupp O."/>
            <person name="Goesmann A."/>
            <person name="Sogaard-Andersen L."/>
        </authorList>
    </citation>
    <scope>NUCLEOTIDE SEQUENCE [LARGE SCALE GENOMIC DNA]</scope>
    <source>
        <strain evidence="2 3">DSM 14697</strain>
    </source>
</reference>
<organism evidence="2 3">
    <name type="scientific">Corallococcus macrosporus DSM 14697</name>
    <dbReference type="NCBI Taxonomy" id="1189310"/>
    <lineage>
        <taxon>Bacteria</taxon>
        <taxon>Pseudomonadati</taxon>
        <taxon>Myxococcota</taxon>
        <taxon>Myxococcia</taxon>
        <taxon>Myxococcales</taxon>
        <taxon>Cystobacterineae</taxon>
        <taxon>Myxococcaceae</taxon>
        <taxon>Corallococcus</taxon>
    </lineage>
</organism>
<keyword evidence="1" id="KW-1133">Transmembrane helix</keyword>
<evidence type="ECO:0000313" key="3">
    <source>
        <dbReference type="Proteomes" id="UP000217343"/>
    </source>
</evidence>
<sequence>MANKLQEVFAPLQTWFERLSDRERRMVSIAGAAVLVFILFAVVMTFTNSASGYRKRTEDKLAKLQEVNTLAASFREAQANRQSVEQQLTSSNVQLISYIEDKATLAGLQVPNMTPKGEVGLGDGNIVESSVELTFTDVDLRKLTDFLQTVESGPGVVKVKLLRIEPRPASDTLTAWTTVATYRMKP</sequence>
<dbReference type="RefSeq" id="WP_013939078.1">
    <property type="nucleotide sequence ID" value="NZ_CP022203.1"/>
</dbReference>
<name>A0A250JUR2_9BACT</name>
<gene>
    <name evidence="2" type="ORF">MYMAC_002461</name>
</gene>
<evidence type="ECO:0008006" key="4">
    <source>
        <dbReference type="Google" id="ProtNLM"/>
    </source>
</evidence>
<dbReference type="Gene3D" id="3.30.70.60">
    <property type="match status" value="1"/>
</dbReference>